<sequence length="134" mass="15110">MTVSFHVNFDGRCAEAFAFYEKYLDGMIGTLLTYGDSPLKDSVPFEWQEKIIHGVIAIDNFELVGSDTVPEEYEQPRGFCLLLGLPSKARVEILFDAFKKGGLVILPPQNTFWSPSYAIVNDRFGIPWELNCVP</sequence>
<dbReference type="SUPFAM" id="SSF54593">
    <property type="entry name" value="Glyoxalase/Bleomycin resistance protein/Dihydroxybiphenyl dioxygenase"/>
    <property type="match status" value="1"/>
</dbReference>
<dbReference type="Gene3D" id="3.10.180.10">
    <property type="entry name" value="2,3-Dihydroxybiphenyl 1,2-Dioxygenase, domain 1"/>
    <property type="match status" value="1"/>
</dbReference>
<gene>
    <name evidence="1" type="ORF">A7985_09850</name>
</gene>
<evidence type="ECO:0000313" key="1">
    <source>
        <dbReference type="EMBL" id="OCQ22088.1"/>
    </source>
</evidence>
<name>A0A1C0TS55_9GAMM</name>
<dbReference type="Proteomes" id="UP000093366">
    <property type="component" value="Unassembled WGS sequence"/>
</dbReference>
<organism evidence="1 2">
    <name type="scientific">Pseudoalteromonas luteoviolacea</name>
    <dbReference type="NCBI Taxonomy" id="43657"/>
    <lineage>
        <taxon>Bacteria</taxon>
        <taxon>Pseudomonadati</taxon>
        <taxon>Pseudomonadota</taxon>
        <taxon>Gammaproteobacteria</taxon>
        <taxon>Alteromonadales</taxon>
        <taxon>Pseudoalteromonadaceae</taxon>
        <taxon>Pseudoalteromonas</taxon>
    </lineage>
</organism>
<proteinExistence type="predicted"/>
<comment type="caution">
    <text evidence="1">The sequence shown here is derived from an EMBL/GenBank/DDBJ whole genome shotgun (WGS) entry which is preliminary data.</text>
</comment>
<dbReference type="PANTHER" id="PTHR33990">
    <property type="entry name" value="PROTEIN YJDN-RELATED"/>
    <property type="match status" value="1"/>
</dbReference>
<dbReference type="InterPro" id="IPR029068">
    <property type="entry name" value="Glyas_Bleomycin-R_OHBP_Dase"/>
</dbReference>
<dbReference type="RefSeq" id="WP_065790291.1">
    <property type="nucleotide sequence ID" value="NZ_MAUJ01000002.1"/>
</dbReference>
<protein>
    <submittedName>
        <fullName evidence="1">Uncharacterized protein</fullName>
    </submittedName>
</protein>
<evidence type="ECO:0000313" key="2">
    <source>
        <dbReference type="Proteomes" id="UP000093366"/>
    </source>
</evidence>
<reference evidence="2" key="1">
    <citation type="submission" date="2016-07" db="EMBL/GenBank/DDBJ databases">
        <authorList>
            <person name="Florea S."/>
            <person name="Webb J.S."/>
            <person name="Jaromczyk J."/>
            <person name="Schardl C.L."/>
        </authorList>
    </citation>
    <scope>NUCLEOTIDE SEQUENCE [LARGE SCALE GENOMIC DNA]</scope>
    <source>
        <strain evidence="2">IPB1</strain>
    </source>
</reference>
<dbReference type="PANTHER" id="PTHR33990:SF1">
    <property type="entry name" value="PROTEIN YJDN"/>
    <property type="match status" value="1"/>
</dbReference>
<accession>A0A1C0TS55</accession>
<dbReference type="EMBL" id="MAUJ01000002">
    <property type="protein sequence ID" value="OCQ22088.1"/>
    <property type="molecule type" value="Genomic_DNA"/>
</dbReference>
<dbReference type="OrthoDB" id="9795306at2"/>
<dbReference type="AlphaFoldDB" id="A0A1C0TS55"/>